<reference evidence="2" key="1">
    <citation type="submission" date="2020-06" db="EMBL/GenBank/DDBJ databases">
        <authorList>
            <person name="Li T."/>
            <person name="Hu X."/>
            <person name="Zhang T."/>
            <person name="Song X."/>
            <person name="Zhang H."/>
            <person name="Dai N."/>
            <person name="Sheng W."/>
            <person name="Hou X."/>
            <person name="Wei L."/>
        </authorList>
    </citation>
    <scope>NUCLEOTIDE SEQUENCE</scope>
    <source>
        <strain evidence="2">G02</strain>
        <tissue evidence="2">Leaf</tissue>
    </source>
</reference>
<dbReference type="AlphaFoldDB" id="A0AAW2L290"/>
<sequence>MRAFAITSLVFFWLTRSLGDLFSFGISRFRSFCRRFSSSFGWGLRLRNEYGPSGRTSITAGDFNSKRRQTWHGRNKRVRLAFFDLLSLRLGSAISPRWSRRGRS</sequence>
<feature type="chain" id="PRO_5044013863" description="Secreted protein" evidence="1">
    <location>
        <begin position="20"/>
        <end position="104"/>
    </location>
</feature>
<comment type="caution">
    <text evidence="2">The sequence shown here is derived from an EMBL/GenBank/DDBJ whole genome shotgun (WGS) entry which is preliminary data.</text>
</comment>
<gene>
    <name evidence="2" type="ORF">Sradi_5695600</name>
</gene>
<evidence type="ECO:0000256" key="1">
    <source>
        <dbReference type="SAM" id="SignalP"/>
    </source>
</evidence>
<feature type="signal peptide" evidence="1">
    <location>
        <begin position="1"/>
        <end position="19"/>
    </location>
</feature>
<evidence type="ECO:0008006" key="3">
    <source>
        <dbReference type="Google" id="ProtNLM"/>
    </source>
</evidence>
<keyword evidence="1" id="KW-0732">Signal</keyword>
<dbReference type="EMBL" id="JACGWJ010000026">
    <property type="protein sequence ID" value="KAL0312963.1"/>
    <property type="molecule type" value="Genomic_DNA"/>
</dbReference>
<evidence type="ECO:0000313" key="2">
    <source>
        <dbReference type="EMBL" id="KAL0312963.1"/>
    </source>
</evidence>
<name>A0AAW2L290_SESRA</name>
<protein>
    <recommendedName>
        <fullName evidence="3">Secreted protein</fullName>
    </recommendedName>
</protein>
<accession>A0AAW2L290</accession>
<proteinExistence type="predicted"/>
<organism evidence="2">
    <name type="scientific">Sesamum radiatum</name>
    <name type="common">Black benniseed</name>
    <dbReference type="NCBI Taxonomy" id="300843"/>
    <lineage>
        <taxon>Eukaryota</taxon>
        <taxon>Viridiplantae</taxon>
        <taxon>Streptophyta</taxon>
        <taxon>Embryophyta</taxon>
        <taxon>Tracheophyta</taxon>
        <taxon>Spermatophyta</taxon>
        <taxon>Magnoliopsida</taxon>
        <taxon>eudicotyledons</taxon>
        <taxon>Gunneridae</taxon>
        <taxon>Pentapetalae</taxon>
        <taxon>asterids</taxon>
        <taxon>lamiids</taxon>
        <taxon>Lamiales</taxon>
        <taxon>Pedaliaceae</taxon>
        <taxon>Sesamum</taxon>
    </lineage>
</organism>
<reference evidence="2" key="2">
    <citation type="journal article" date="2024" name="Plant">
        <title>Genomic evolution and insights into agronomic trait innovations of Sesamum species.</title>
        <authorList>
            <person name="Miao H."/>
            <person name="Wang L."/>
            <person name="Qu L."/>
            <person name="Liu H."/>
            <person name="Sun Y."/>
            <person name="Le M."/>
            <person name="Wang Q."/>
            <person name="Wei S."/>
            <person name="Zheng Y."/>
            <person name="Lin W."/>
            <person name="Duan Y."/>
            <person name="Cao H."/>
            <person name="Xiong S."/>
            <person name="Wang X."/>
            <person name="Wei L."/>
            <person name="Li C."/>
            <person name="Ma Q."/>
            <person name="Ju M."/>
            <person name="Zhao R."/>
            <person name="Li G."/>
            <person name="Mu C."/>
            <person name="Tian Q."/>
            <person name="Mei H."/>
            <person name="Zhang T."/>
            <person name="Gao T."/>
            <person name="Zhang H."/>
        </authorList>
    </citation>
    <scope>NUCLEOTIDE SEQUENCE</scope>
    <source>
        <strain evidence="2">G02</strain>
    </source>
</reference>